<accession>A0ABR1ITZ1</accession>
<sequence length="120" mass="13651">MQTPNTTQRKIQIDDTDPQILYHGNWWTGGRHAIEYNGTTHGFDGEGSSALLSFYGTQIQIFATIDALKISNPEPSFNVYIDNNRISHNNLSLLPTIQFKQSIFSHKHLNNNTNHILNIK</sequence>
<comment type="caution">
    <text evidence="1">The sequence shown here is derived from an EMBL/GenBank/DDBJ whole genome shotgun (WGS) entry which is preliminary data.</text>
</comment>
<keyword evidence="2" id="KW-1185">Reference proteome</keyword>
<name>A0ABR1ITZ1_9AGAR</name>
<evidence type="ECO:0000313" key="2">
    <source>
        <dbReference type="Proteomes" id="UP001498398"/>
    </source>
</evidence>
<organism evidence="1 2">
    <name type="scientific">Marasmiellus scandens</name>
    <dbReference type="NCBI Taxonomy" id="2682957"/>
    <lineage>
        <taxon>Eukaryota</taxon>
        <taxon>Fungi</taxon>
        <taxon>Dikarya</taxon>
        <taxon>Basidiomycota</taxon>
        <taxon>Agaricomycotina</taxon>
        <taxon>Agaricomycetes</taxon>
        <taxon>Agaricomycetidae</taxon>
        <taxon>Agaricales</taxon>
        <taxon>Marasmiineae</taxon>
        <taxon>Omphalotaceae</taxon>
        <taxon>Marasmiellus</taxon>
    </lineage>
</organism>
<evidence type="ECO:0000313" key="1">
    <source>
        <dbReference type="EMBL" id="KAK7438909.1"/>
    </source>
</evidence>
<reference evidence="1 2" key="1">
    <citation type="submission" date="2024-01" db="EMBL/GenBank/DDBJ databases">
        <title>A draft genome for the cacao thread blight pathogen Marasmiellus scandens.</title>
        <authorList>
            <person name="Baruah I.K."/>
            <person name="Leung J."/>
            <person name="Bukari Y."/>
            <person name="Amoako-Attah I."/>
            <person name="Meinhardt L.W."/>
            <person name="Bailey B.A."/>
            <person name="Cohen S.P."/>
        </authorList>
    </citation>
    <scope>NUCLEOTIDE SEQUENCE [LARGE SCALE GENOMIC DNA]</scope>
    <source>
        <strain evidence="1 2">GH-19</strain>
    </source>
</reference>
<proteinExistence type="predicted"/>
<gene>
    <name evidence="1" type="ORF">VKT23_017836</name>
</gene>
<dbReference type="EMBL" id="JBANRG010000076">
    <property type="protein sequence ID" value="KAK7438909.1"/>
    <property type="molecule type" value="Genomic_DNA"/>
</dbReference>
<dbReference type="Proteomes" id="UP001498398">
    <property type="component" value="Unassembled WGS sequence"/>
</dbReference>
<protein>
    <submittedName>
        <fullName evidence="1">Uncharacterized protein</fullName>
    </submittedName>
</protein>
<dbReference type="Gene3D" id="2.60.120.260">
    <property type="entry name" value="Galactose-binding domain-like"/>
    <property type="match status" value="1"/>
</dbReference>